<evidence type="ECO:0000313" key="2">
    <source>
        <dbReference type="Proteomes" id="UP000823963"/>
    </source>
</evidence>
<comment type="caution">
    <text evidence="1">The sequence shown here is derived from an EMBL/GenBank/DDBJ whole genome shotgun (WGS) entry which is preliminary data.</text>
</comment>
<name>A0A9D1UVU7_9LACO</name>
<organism evidence="1 2">
    <name type="scientific">Candidatus Ligilactobacillus excrementigallinarum</name>
    <dbReference type="NCBI Taxonomy" id="2838641"/>
    <lineage>
        <taxon>Bacteria</taxon>
        <taxon>Bacillati</taxon>
        <taxon>Bacillota</taxon>
        <taxon>Bacilli</taxon>
        <taxon>Lactobacillales</taxon>
        <taxon>Lactobacillaceae</taxon>
        <taxon>Ligilactobacillus</taxon>
    </lineage>
</organism>
<sequence>MELKYDSIFQVLNRIQHDPKIVIKSKSPYQNVIQLFIADDTEIEHADVFFPANKLMVNRLPDDFIKNHRALFKTYWEKAGKPLPNFAEIWATTAHLKRSNTYLIELSFE</sequence>
<gene>
    <name evidence="1" type="ORF">H9861_01240</name>
</gene>
<proteinExistence type="predicted"/>
<dbReference type="AlphaFoldDB" id="A0A9D1UVU7"/>
<accession>A0A9D1UVU7</accession>
<protein>
    <submittedName>
        <fullName evidence="1">Uncharacterized protein</fullName>
    </submittedName>
</protein>
<dbReference type="EMBL" id="DXFP01000009">
    <property type="protein sequence ID" value="HIX01365.1"/>
    <property type="molecule type" value="Genomic_DNA"/>
</dbReference>
<dbReference type="Proteomes" id="UP000823963">
    <property type="component" value="Unassembled WGS sequence"/>
</dbReference>
<reference evidence="1" key="2">
    <citation type="submission" date="2021-04" db="EMBL/GenBank/DDBJ databases">
        <authorList>
            <person name="Gilroy R."/>
        </authorList>
    </citation>
    <scope>NUCLEOTIDE SEQUENCE</scope>
    <source>
        <strain evidence="1">6627</strain>
    </source>
</reference>
<evidence type="ECO:0000313" key="1">
    <source>
        <dbReference type="EMBL" id="HIX01365.1"/>
    </source>
</evidence>
<reference evidence="1" key="1">
    <citation type="journal article" date="2021" name="PeerJ">
        <title>Extensive microbial diversity within the chicken gut microbiome revealed by metagenomics and culture.</title>
        <authorList>
            <person name="Gilroy R."/>
            <person name="Ravi A."/>
            <person name="Getino M."/>
            <person name="Pursley I."/>
            <person name="Horton D.L."/>
            <person name="Alikhan N.F."/>
            <person name="Baker D."/>
            <person name="Gharbi K."/>
            <person name="Hall N."/>
            <person name="Watson M."/>
            <person name="Adriaenssens E.M."/>
            <person name="Foster-Nyarko E."/>
            <person name="Jarju S."/>
            <person name="Secka A."/>
            <person name="Antonio M."/>
            <person name="Oren A."/>
            <person name="Chaudhuri R.R."/>
            <person name="La Ragione R."/>
            <person name="Hildebrand F."/>
            <person name="Pallen M.J."/>
        </authorList>
    </citation>
    <scope>NUCLEOTIDE SEQUENCE</scope>
    <source>
        <strain evidence="1">6627</strain>
    </source>
</reference>